<evidence type="ECO:0000256" key="2">
    <source>
        <dbReference type="ARBA" id="ARBA00022705"/>
    </source>
</evidence>
<evidence type="ECO:0000256" key="10">
    <source>
        <dbReference type="ARBA" id="ARBA00048954"/>
    </source>
</evidence>
<dbReference type="GO" id="GO:0006260">
    <property type="term" value="P:DNA replication"/>
    <property type="evidence" value="ECO:0007669"/>
    <property type="project" value="UniProtKB-KW"/>
</dbReference>
<evidence type="ECO:0000313" key="13">
    <source>
        <dbReference type="Proteomes" id="UP000681343"/>
    </source>
</evidence>
<accession>A0A810Q1T7</accession>
<evidence type="ECO:0000256" key="7">
    <source>
        <dbReference type="ARBA" id="ARBA00023125"/>
    </source>
</evidence>
<keyword evidence="3" id="KW-0547">Nucleotide-binding</keyword>
<dbReference type="EC" id="5.6.2.3" evidence="9"/>
<keyword evidence="4" id="KW-0378">Hydrolase</keyword>
<dbReference type="PROSITE" id="PS51199">
    <property type="entry name" value="SF4_HELICASE"/>
    <property type="match status" value="1"/>
</dbReference>
<dbReference type="Pfam" id="PF03796">
    <property type="entry name" value="DnaB_C"/>
    <property type="match status" value="1"/>
</dbReference>
<dbReference type="InterPro" id="IPR036185">
    <property type="entry name" value="DNA_heli_DnaB-like_N_sf"/>
</dbReference>
<dbReference type="GO" id="GO:0043139">
    <property type="term" value="F:5'-3' DNA helicase activity"/>
    <property type="evidence" value="ECO:0007669"/>
    <property type="project" value="UniProtKB-EC"/>
</dbReference>
<dbReference type="SUPFAM" id="SSF48024">
    <property type="entry name" value="N-terminal domain of DnaB helicase"/>
    <property type="match status" value="1"/>
</dbReference>
<organism evidence="12 13">
    <name type="scientific">Vescimonas fastidiosa</name>
    <dbReference type="NCBI Taxonomy" id="2714353"/>
    <lineage>
        <taxon>Bacteria</taxon>
        <taxon>Bacillati</taxon>
        <taxon>Bacillota</taxon>
        <taxon>Clostridia</taxon>
        <taxon>Eubacteriales</taxon>
        <taxon>Oscillospiraceae</taxon>
        <taxon>Vescimonas</taxon>
    </lineage>
</organism>
<dbReference type="InterPro" id="IPR027417">
    <property type="entry name" value="P-loop_NTPase"/>
</dbReference>
<dbReference type="GO" id="GO:0016787">
    <property type="term" value="F:hydrolase activity"/>
    <property type="evidence" value="ECO:0007669"/>
    <property type="project" value="UniProtKB-KW"/>
</dbReference>
<sequence>MHRDVTELEYALCGAVLKDTRRVLRVVRPLLSAEDFSIDPCAALYAAAVQAQDKGQGFDEALAITALTDQMEYEAAGSFVALCMDSAPTTANAEVHAKLLHKAAVDRELRRAVENILADPNREDTAEALTAVCKAALERKIDAHPADLSSILTGYLNGLTAPQTRLHTGFNDLDALLMGLGAGELLLVGARPAVGKSAFSLSLAEAAAKHGTVLLYSLEMSADEVAERLQVRHTDHVTLSDLVNGQTQSEALWQELADAASELSALPIRICDAPNMTVSRIRAQAMAQEDLSCIIVDYVGLLRPDRRNDNRNLELGQISRDLKNLAAELRVPVIALAQLNRGRDETEQPTLRDLRDSGELEQTANKILFLWKVDAGRSIIGCSVAKNRRGKTGAVQLRFEGAHMRFWPMCNGEYVEPCPARSAAYDRVMGRVL</sequence>
<evidence type="ECO:0000256" key="8">
    <source>
        <dbReference type="ARBA" id="ARBA00023235"/>
    </source>
</evidence>
<gene>
    <name evidence="12" type="ORF">MM35RIKEN_09250</name>
</gene>
<keyword evidence="5 12" id="KW-0347">Helicase</keyword>
<dbReference type="InterPro" id="IPR007694">
    <property type="entry name" value="DNA_helicase_DnaB-like_C"/>
</dbReference>
<dbReference type="InterPro" id="IPR007693">
    <property type="entry name" value="DNA_helicase_DnaB-like_N"/>
</dbReference>
<comment type="similarity">
    <text evidence="1">Belongs to the helicase family. DnaB subfamily.</text>
</comment>
<keyword evidence="13" id="KW-1185">Reference proteome</keyword>
<dbReference type="GO" id="GO:0003677">
    <property type="term" value="F:DNA binding"/>
    <property type="evidence" value="ECO:0007669"/>
    <property type="project" value="UniProtKB-KW"/>
</dbReference>
<dbReference type="AlphaFoldDB" id="A0A810Q1T7"/>
<dbReference type="Gene3D" id="1.10.860.10">
    <property type="entry name" value="DNAb Helicase, Chain A"/>
    <property type="match status" value="1"/>
</dbReference>
<keyword evidence="7" id="KW-0238">DNA-binding</keyword>
<dbReference type="Gene3D" id="3.40.50.300">
    <property type="entry name" value="P-loop containing nucleotide triphosphate hydrolases"/>
    <property type="match status" value="1"/>
</dbReference>
<dbReference type="PANTHER" id="PTHR30153:SF2">
    <property type="entry name" value="REPLICATIVE DNA HELICASE"/>
    <property type="match status" value="1"/>
</dbReference>
<dbReference type="RefSeq" id="WP_212819708.1">
    <property type="nucleotide sequence ID" value="NZ_AP023415.1"/>
</dbReference>
<evidence type="ECO:0000256" key="1">
    <source>
        <dbReference type="ARBA" id="ARBA00008428"/>
    </source>
</evidence>
<dbReference type="SUPFAM" id="SSF52540">
    <property type="entry name" value="P-loop containing nucleoside triphosphate hydrolases"/>
    <property type="match status" value="1"/>
</dbReference>
<dbReference type="Proteomes" id="UP000681343">
    <property type="component" value="Chromosome"/>
</dbReference>
<proteinExistence type="inferred from homology"/>
<dbReference type="PANTHER" id="PTHR30153">
    <property type="entry name" value="REPLICATIVE DNA HELICASE DNAB"/>
    <property type="match status" value="1"/>
</dbReference>
<feature type="domain" description="SF4 helicase" evidence="11">
    <location>
        <begin position="159"/>
        <end position="413"/>
    </location>
</feature>
<evidence type="ECO:0000256" key="3">
    <source>
        <dbReference type="ARBA" id="ARBA00022741"/>
    </source>
</evidence>
<dbReference type="GO" id="GO:0005524">
    <property type="term" value="F:ATP binding"/>
    <property type="evidence" value="ECO:0007669"/>
    <property type="project" value="UniProtKB-KW"/>
</dbReference>
<evidence type="ECO:0000256" key="5">
    <source>
        <dbReference type="ARBA" id="ARBA00022806"/>
    </source>
</evidence>
<comment type="catalytic activity">
    <reaction evidence="10">
        <text>ATP + H2O = ADP + phosphate + H(+)</text>
        <dbReference type="Rhea" id="RHEA:13065"/>
        <dbReference type="ChEBI" id="CHEBI:15377"/>
        <dbReference type="ChEBI" id="CHEBI:15378"/>
        <dbReference type="ChEBI" id="CHEBI:30616"/>
        <dbReference type="ChEBI" id="CHEBI:43474"/>
        <dbReference type="ChEBI" id="CHEBI:456216"/>
        <dbReference type="EC" id="5.6.2.3"/>
    </reaction>
</comment>
<keyword evidence="6" id="KW-0067">ATP-binding</keyword>
<protein>
    <recommendedName>
        <fullName evidence="9">DNA 5'-3' helicase</fullName>
        <ecNumber evidence="9">5.6.2.3</ecNumber>
    </recommendedName>
</protein>
<keyword evidence="8" id="KW-0413">Isomerase</keyword>
<evidence type="ECO:0000313" key="12">
    <source>
        <dbReference type="EMBL" id="BCK78733.1"/>
    </source>
</evidence>
<name>A0A810Q1T7_9FIRM</name>
<dbReference type="KEGG" id="vfa:MM35RIKEN_09250"/>
<keyword evidence="2" id="KW-0235">DNA replication</keyword>
<dbReference type="Pfam" id="PF00772">
    <property type="entry name" value="DnaB"/>
    <property type="match status" value="1"/>
</dbReference>
<dbReference type="InterPro" id="IPR016136">
    <property type="entry name" value="DNA_helicase_N/primase_C"/>
</dbReference>
<evidence type="ECO:0000256" key="6">
    <source>
        <dbReference type="ARBA" id="ARBA00022840"/>
    </source>
</evidence>
<evidence type="ECO:0000259" key="11">
    <source>
        <dbReference type="PROSITE" id="PS51199"/>
    </source>
</evidence>
<reference evidence="12" key="1">
    <citation type="submission" date="2020-09" db="EMBL/GenBank/DDBJ databases">
        <title>New species isolated from human feces.</title>
        <authorList>
            <person name="Kitahara M."/>
            <person name="Shigeno Y."/>
            <person name="Shime M."/>
            <person name="Matsumoto Y."/>
            <person name="Nakamura S."/>
            <person name="Motooka D."/>
            <person name="Fukuoka S."/>
            <person name="Nishikawa H."/>
            <person name="Benno Y."/>
        </authorList>
    </citation>
    <scope>NUCLEOTIDE SEQUENCE</scope>
    <source>
        <strain evidence="12">MM35</strain>
    </source>
</reference>
<evidence type="ECO:0000256" key="9">
    <source>
        <dbReference type="ARBA" id="ARBA00044969"/>
    </source>
</evidence>
<dbReference type="GO" id="GO:0005829">
    <property type="term" value="C:cytosol"/>
    <property type="evidence" value="ECO:0007669"/>
    <property type="project" value="TreeGrafter"/>
</dbReference>
<evidence type="ECO:0000256" key="4">
    <source>
        <dbReference type="ARBA" id="ARBA00022801"/>
    </source>
</evidence>
<dbReference type="EMBL" id="AP023415">
    <property type="protein sequence ID" value="BCK78733.1"/>
    <property type="molecule type" value="Genomic_DNA"/>
</dbReference>